<dbReference type="AlphaFoldDB" id="A0AAV2YTH1"/>
<protein>
    <submittedName>
        <fullName evidence="2">Uncharacterized protein</fullName>
    </submittedName>
</protein>
<organism evidence="2 3">
    <name type="scientific">Lagenidium giganteum</name>
    <dbReference type="NCBI Taxonomy" id="4803"/>
    <lineage>
        <taxon>Eukaryota</taxon>
        <taxon>Sar</taxon>
        <taxon>Stramenopiles</taxon>
        <taxon>Oomycota</taxon>
        <taxon>Peronosporomycetes</taxon>
        <taxon>Pythiales</taxon>
        <taxon>Pythiaceae</taxon>
    </lineage>
</organism>
<proteinExistence type="predicted"/>
<dbReference type="Proteomes" id="UP001146120">
    <property type="component" value="Unassembled WGS sequence"/>
</dbReference>
<reference evidence="2" key="2">
    <citation type="journal article" date="2023" name="Microbiol Resour">
        <title>Decontamination and Annotation of the Draft Genome Sequence of the Oomycete Lagenidium giganteum ARSEF 373.</title>
        <authorList>
            <person name="Morgan W.R."/>
            <person name="Tartar A."/>
        </authorList>
    </citation>
    <scope>NUCLEOTIDE SEQUENCE</scope>
    <source>
        <strain evidence="2">ARSEF 373</strain>
    </source>
</reference>
<evidence type="ECO:0000256" key="1">
    <source>
        <dbReference type="SAM" id="Phobius"/>
    </source>
</evidence>
<evidence type="ECO:0000313" key="3">
    <source>
        <dbReference type="Proteomes" id="UP001146120"/>
    </source>
</evidence>
<keyword evidence="1" id="KW-0812">Transmembrane</keyword>
<sequence>MAGDGTLRVAMAVSVAGMVLLPVFGLLFYFQPKFMHGLHVNHKHAAINCFIAGGCYFVAFVITTIVLCLRVRSRRRALGANTSGDPQAANKMYALPFPEHESDHFAKAMKAMDESHARETVLTQHDGEEVDGVF</sequence>
<keyword evidence="1" id="KW-0472">Membrane</keyword>
<feature type="transmembrane region" description="Helical" evidence="1">
    <location>
        <begin position="7"/>
        <end position="30"/>
    </location>
</feature>
<comment type="caution">
    <text evidence="2">The sequence shown here is derived from an EMBL/GenBank/DDBJ whole genome shotgun (WGS) entry which is preliminary data.</text>
</comment>
<dbReference type="EMBL" id="DAKRPA010000137">
    <property type="protein sequence ID" value="DAZ97380.1"/>
    <property type="molecule type" value="Genomic_DNA"/>
</dbReference>
<keyword evidence="3" id="KW-1185">Reference proteome</keyword>
<name>A0AAV2YTH1_9STRA</name>
<accession>A0AAV2YTH1</accession>
<keyword evidence="1" id="KW-1133">Transmembrane helix</keyword>
<gene>
    <name evidence="2" type="ORF">N0F65_003403</name>
</gene>
<feature type="transmembrane region" description="Helical" evidence="1">
    <location>
        <begin position="45"/>
        <end position="69"/>
    </location>
</feature>
<reference evidence="2" key="1">
    <citation type="submission" date="2022-11" db="EMBL/GenBank/DDBJ databases">
        <authorList>
            <person name="Morgan W.R."/>
            <person name="Tartar A."/>
        </authorList>
    </citation>
    <scope>NUCLEOTIDE SEQUENCE</scope>
    <source>
        <strain evidence="2">ARSEF 373</strain>
    </source>
</reference>
<evidence type="ECO:0000313" key="2">
    <source>
        <dbReference type="EMBL" id="DAZ97380.1"/>
    </source>
</evidence>